<evidence type="ECO:0000313" key="2">
    <source>
        <dbReference type="EMBL" id="KAH6876724.1"/>
    </source>
</evidence>
<keyword evidence="1" id="KW-0472">Membrane</keyword>
<proteinExistence type="predicted"/>
<keyword evidence="1" id="KW-1133">Transmembrane helix</keyword>
<name>A0A9P8VWQ0_9HYPO</name>
<evidence type="ECO:0000313" key="3">
    <source>
        <dbReference type="Proteomes" id="UP000777438"/>
    </source>
</evidence>
<dbReference type="AlphaFoldDB" id="A0A9P8VWQ0"/>
<feature type="transmembrane region" description="Helical" evidence="1">
    <location>
        <begin position="189"/>
        <end position="210"/>
    </location>
</feature>
<sequence length="351" mass="38644">MACSNFTYAPLPHFNNPTLIDVIEKLRQTCPDDLVDGIGIRSDIAKEIFQGVNSLFSTSLGRWSPYAGAIIVSRLIDFKLPLVQLISQLPRPRLVLGRWGEAFAILHMIVDPIDSMSSYLFTLATCQVVLRRTKEIMASIHGISPSKLAYEIKRFGRRCNHIALVYEAAHPEAFETAALSLAADRGSNFLAVGVAIFGFLMAVIVKYVYIDAETFDMTNPQHIDIWSLSSSMTMMHIIPNVLLASIISTQQSRNTASRFLQGFEERIGLRERGADWAQLEAGQQIDHGAIPNWRPNRHHASMPCGLQAIRSPWRWIIDLASFLIVMTGSAGAIGLAAAVPPEGSTAAPLSS</sequence>
<dbReference type="OrthoDB" id="3010248at2759"/>
<feature type="transmembrane region" description="Helical" evidence="1">
    <location>
        <begin position="225"/>
        <end position="248"/>
    </location>
</feature>
<dbReference type="EMBL" id="JAGPYM010000033">
    <property type="protein sequence ID" value="KAH6876724.1"/>
    <property type="molecule type" value="Genomic_DNA"/>
</dbReference>
<reference evidence="2 3" key="1">
    <citation type="journal article" date="2021" name="Nat. Commun.">
        <title>Genetic determinants of endophytism in the Arabidopsis root mycobiome.</title>
        <authorList>
            <person name="Mesny F."/>
            <person name="Miyauchi S."/>
            <person name="Thiergart T."/>
            <person name="Pickel B."/>
            <person name="Atanasova L."/>
            <person name="Karlsson M."/>
            <person name="Huettel B."/>
            <person name="Barry K.W."/>
            <person name="Haridas S."/>
            <person name="Chen C."/>
            <person name="Bauer D."/>
            <person name="Andreopoulos W."/>
            <person name="Pangilinan J."/>
            <person name="LaButti K."/>
            <person name="Riley R."/>
            <person name="Lipzen A."/>
            <person name="Clum A."/>
            <person name="Drula E."/>
            <person name="Henrissat B."/>
            <person name="Kohler A."/>
            <person name="Grigoriev I.V."/>
            <person name="Martin F.M."/>
            <person name="Hacquard S."/>
        </authorList>
    </citation>
    <scope>NUCLEOTIDE SEQUENCE [LARGE SCALE GENOMIC DNA]</scope>
    <source>
        <strain evidence="2 3">MPI-CAGE-CH-0241</strain>
    </source>
</reference>
<keyword evidence="3" id="KW-1185">Reference proteome</keyword>
<feature type="transmembrane region" description="Helical" evidence="1">
    <location>
        <begin position="315"/>
        <end position="339"/>
    </location>
</feature>
<organism evidence="2 3">
    <name type="scientific">Thelonectria olida</name>
    <dbReference type="NCBI Taxonomy" id="1576542"/>
    <lineage>
        <taxon>Eukaryota</taxon>
        <taxon>Fungi</taxon>
        <taxon>Dikarya</taxon>
        <taxon>Ascomycota</taxon>
        <taxon>Pezizomycotina</taxon>
        <taxon>Sordariomycetes</taxon>
        <taxon>Hypocreomycetidae</taxon>
        <taxon>Hypocreales</taxon>
        <taxon>Nectriaceae</taxon>
        <taxon>Thelonectria</taxon>
    </lineage>
</organism>
<protein>
    <submittedName>
        <fullName evidence="2">Uncharacterized protein</fullName>
    </submittedName>
</protein>
<keyword evidence="1" id="KW-0812">Transmembrane</keyword>
<comment type="caution">
    <text evidence="2">The sequence shown here is derived from an EMBL/GenBank/DDBJ whole genome shotgun (WGS) entry which is preliminary data.</text>
</comment>
<dbReference type="Proteomes" id="UP000777438">
    <property type="component" value="Unassembled WGS sequence"/>
</dbReference>
<gene>
    <name evidence="2" type="ORF">B0T10DRAFT_585103</name>
</gene>
<evidence type="ECO:0000256" key="1">
    <source>
        <dbReference type="SAM" id="Phobius"/>
    </source>
</evidence>
<accession>A0A9P8VWQ0</accession>